<dbReference type="Gene3D" id="3.40.50.2300">
    <property type="match status" value="1"/>
</dbReference>
<accession>A0A2S9IWT9</accession>
<comment type="caution">
    <text evidence="3">The sequence shown here is derived from an EMBL/GenBank/DDBJ whole genome shotgun (WGS) entry which is preliminary data.</text>
</comment>
<reference evidence="3 4" key="1">
    <citation type="submission" date="2018-02" db="EMBL/GenBank/DDBJ databases">
        <title>The draft genome of Sphingobacterium sp. 5JN-11.</title>
        <authorList>
            <person name="Liu L."/>
            <person name="Li L."/>
            <person name="Liang L."/>
            <person name="Zhang X."/>
            <person name="Wang T."/>
        </authorList>
    </citation>
    <scope>NUCLEOTIDE SEQUENCE [LARGE SCALE GENOMIC DNA]</scope>
    <source>
        <strain evidence="3 4">5JN-11</strain>
    </source>
</reference>
<sequence>MFKKILIAEDHEIANISVQKTLHDLGIEDAKYVYYCDHALNWIKKALNEDEPYDLLITDLIFEDDNTPQQIIHGTELVRAVKQVQPDLKIIVLSAETRSSVIDELFKQKTIDGYVRKARRDAQHLKEALQAVYNNRIYYSPEVKESLKEKHSHEFTAFDVYIISLLAEGVPQKNIPSYLEEKNMKPSGLSSVEKRLGLMRTILGFSKNEQLVAYCKDVGII</sequence>
<dbReference type="SMART" id="SM00448">
    <property type="entry name" value="REC"/>
    <property type="match status" value="1"/>
</dbReference>
<dbReference type="PROSITE" id="PS50110">
    <property type="entry name" value="RESPONSE_REGULATORY"/>
    <property type="match status" value="1"/>
</dbReference>
<dbReference type="AlphaFoldDB" id="A0A2S9IWT9"/>
<evidence type="ECO:0000259" key="2">
    <source>
        <dbReference type="PROSITE" id="PS50110"/>
    </source>
</evidence>
<dbReference type="EMBL" id="PVBQ01000023">
    <property type="protein sequence ID" value="PRD45006.1"/>
    <property type="molecule type" value="Genomic_DNA"/>
</dbReference>
<evidence type="ECO:0000256" key="1">
    <source>
        <dbReference type="PROSITE-ProRule" id="PRU00169"/>
    </source>
</evidence>
<dbReference type="SUPFAM" id="SSF52172">
    <property type="entry name" value="CheY-like"/>
    <property type="match status" value="1"/>
</dbReference>
<feature type="modified residue" description="4-aspartylphosphate" evidence="1">
    <location>
        <position position="59"/>
    </location>
</feature>
<proteinExistence type="predicted"/>
<keyword evidence="4" id="KW-1185">Reference proteome</keyword>
<feature type="domain" description="Response regulatory" evidence="2">
    <location>
        <begin position="4"/>
        <end position="132"/>
    </location>
</feature>
<name>A0A2S9IWT9_9SPHI</name>
<dbReference type="Proteomes" id="UP000239711">
    <property type="component" value="Unassembled WGS sequence"/>
</dbReference>
<keyword evidence="1" id="KW-0597">Phosphoprotein</keyword>
<gene>
    <name evidence="3" type="ORF">C5745_18745</name>
</gene>
<evidence type="ECO:0000313" key="3">
    <source>
        <dbReference type="EMBL" id="PRD45006.1"/>
    </source>
</evidence>
<dbReference type="OrthoDB" id="659223at2"/>
<protein>
    <submittedName>
        <fullName evidence="3">Response regulator</fullName>
    </submittedName>
</protein>
<evidence type="ECO:0000313" key="4">
    <source>
        <dbReference type="Proteomes" id="UP000239711"/>
    </source>
</evidence>
<organism evidence="3 4">
    <name type="scientific">Sphingobacterium haloxyli</name>
    <dbReference type="NCBI Taxonomy" id="2100533"/>
    <lineage>
        <taxon>Bacteria</taxon>
        <taxon>Pseudomonadati</taxon>
        <taxon>Bacteroidota</taxon>
        <taxon>Sphingobacteriia</taxon>
        <taxon>Sphingobacteriales</taxon>
        <taxon>Sphingobacteriaceae</taxon>
        <taxon>Sphingobacterium</taxon>
    </lineage>
</organism>
<dbReference type="RefSeq" id="WP_105718551.1">
    <property type="nucleotide sequence ID" value="NZ_PVBQ01000023.1"/>
</dbReference>
<dbReference type="InterPro" id="IPR001789">
    <property type="entry name" value="Sig_transdc_resp-reg_receiver"/>
</dbReference>
<dbReference type="InterPro" id="IPR011006">
    <property type="entry name" value="CheY-like_superfamily"/>
</dbReference>
<dbReference type="Pfam" id="PF00072">
    <property type="entry name" value="Response_reg"/>
    <property type="match status" value="1"/>
</dbReference>
<dbReference type="GO" id="GO:0000160">
    <property type="term" value="P:phosphorelay signal transduction system"/>
    <property type="evidence" value="ECO:0007669"/>
    <property type="project" value="InterPro"/>
</dbReference>